<dbReference type="SUPFAM" id="SSF63411">
    <property type="entry name" value="LuxS/MPP-like metallohydrolase"/>
    <property type="match status" value="2"/>
</dbReference>
<evidence type="ECO:0000313" key="4">
    <source>
        <dbReference type="Proteomes" id="UP001161325"/>
    </source>
</evidence>
<reference evidence="3" key="1">
    <citation type="submission" date="2022-08" db="EMBL/GenBank/DDBJ databases">
        <title>Draft genome sequencing of Roseisolibacter agri AW1220.</title>
        <authorList>
            <person name="Tobiishi Y."/>
            <person name="Tonouchi A."/>
        </authorList>
    </citation>
    <scope>NUCLEOTIDE SEQUENCE</scope>
    <source>
        <strain evidence="3">AW1220</strain>
    </source>
</reference>
<evidence type="ECO:0000256" key="1">
    <source>
        <dbReference type="ARBA" id="ARBA00007261"/>
    </source>
</evidence>
<organism evidence="3 4">
    <name type="scientific">Roseisolibacter agri</name>
    <dbReference type="NCBI Taxonomy" id="2014610"/>
    <lineage>
        <taxon>Bacteria</taxon>
        <taxon>Pseudomonadati</taxon>
        <taxon>Gemmatimonadota</taxon>
        <taxon>Gemmatimonadia</taxon>
        <taxon>Gemmatimonadales</taxon>
        <taxon>Gemmatimonadaceae</taxon>
        <taxon>Roseisolibacter</taxon>
    </lineage>
</organism>
<dbReference type="AlphaFoldDB" id="A0AA37Q0V2"/>
<dbReference type="Gene3D" id="3.30.830.10">
    <property type="entry name" value="Metalloenzyme, LuxS/M16 peptidase-like"/>
    <property type="match status" value="2"/>
</dbReference>
<dbReference type="InterPro" id="IPR007863">
    <property type="entry name" value="Peptidase_M16_C"/>
</dbReference>
<dbReference type="PANTHER" id="PTHR11851">
    <property type="entry name" value="METALLOPROTEASE"/>
    <property type="match status" value="1"/>
</dbReference>
<feature type="domain" description="Peptidase M16 C-terminal" evidence="2">
    <location>
        <begin position="172"/>
        <end position="339"/>
    </location>
</feature>
<dbReference type="InterPro" id="IPR050361">
    <property type="entry name" value="MPP/UQCRC_Complex"/>
</dbReference>
<dbReference type="Pfam" id="PF05193">
    <property type="entry name" value="Peptidase_M16_C"/>
    <property type="match status" value="1"/>
</dbReference>
<dbReference type="PANTHER" id="PTHR11851:SF49">
    <property type="entry name" value="MITOCHONDRIAL-PROCESSING PEPTIDASE SUBUNIT ALPHA"/>
    <property type="match status" value="1"/>
</dbReference>
<accession>A0AA37Q0V2</accession>
<name>A0AA37Q0V2_9BACT</name>
<evidence type="ECO:0000259" key="2">
    <source>
        <dbReference type="Pfam" id="PF05193"/>
    </source>
</evidence>
<dbReference type="RefSeq" id="WP_284348902.1">
    <property type="nucleotide sequence ID" value="NZ_BRXS01000002.1"/>
</dbReference>
<keyword evidence="4" id="KW-1185">Reference proteome</keyword>
<proteinExistence type="inferred from homology"/>
<protein>
    <submittedName>
        <fullName evidence="3">Peptidase M16</fullName>
    </submittedName>
</protein>
<evidence type="ECO:0000313" key="3">
    <source>
        <dbReference type="EMBL" id="GLC24454.1"/>
    </source>
</evidence>
<gene>
    <name evidence="3" type="ORF">rosag_09670</name>
</gene>
<dbReference type="InterPro" id="IPR011249">
    <property type="entry name" value="Metalloenz_LuxS/M16"/>
</dbReference>
<comment type="similarity">
    <text evidence="1">Belongs to the peptidase M16 family.</text>
</comment>
<comment type="caution">
    <text evidence="3">The sequence shown here is derived from an EMBL/GenBank/DDBJ whole genome shotgun (WGS) entry which is preliminary data.</text>
</comment>
<dbReference type="GO" id="GO:0046872">
    <property type="term" value="F:metal ion binding"/>
    <property type="evidence" value="ECO:0007669"/>
    <property type="project" value="InterPro"/>
</dbReference>
<dbReference type="Proteomes" id="UP001161325">
    <property type="component" value="Unassembled WGS sequence"/>
</dbReference>
<sequence>MLAPSDTNTTSFDVNGLQVILRRVTSNEVVAANLYLLGGTRQVSAQQAGLEPFLLEASERGTVAYPREQLREKMARLGSLIGVDPDHDWTTFALRSTTATFDSTWAIFADRLLRPALDSGEVELLRGQLLNGVRQRRDSPDAQLEYLADSLAFAGHPYGIAPSGTEASLRRITIADLRKYRQEQMVTSRMLLVVVGDVDRARIERLVATTLGTLPKGSYTWTPPAPPTAQPAGVAVERRELPTNYLLGYFPGPSAASPDYYPLRIATAVLSGRFFAEIRSKRNLSYAVHAPFVDRAVATGGVYVTTVDPRTTLALMREELRNLQEGWITPRGLDQLRQQFITEYFLDNETNADQANFLARAQLYRGDWRRAARFVEELRAVTPDDVRRVARQYLHDLRLAYIGDPGKLDESLVKVF</sequence>
<dbReference type="EMBL" id="BRXS01000002">
    <property type="protein sequence ID" value="GLC24454.1"/>
    <property type="molecule type" value="Genomic_DNA"/>
</dbReference>